<accession>A0A512B990</accession>
<sequence>MTQVTLSVPQEKLPVLTEFLNTVGIENRNLQSRPSKYSYRRVSNSVKNSANYLFKKYFSWEYYSNELEFE</sequence>
<reference evidence="1 2" key="1">
    <citation type="submission" date="2019-07" db="EMBL/GenBank/DDBJ databases">
        <title>Whole genome shotgun sequence of Segetibacter aerophilus NBRC 106135.</title>
        <authorList>
            <person name="Hosoyama A."/>
            <person name="Uohara A."/>
            <person name="Ohji S."/>
            <person name="Ichikawa N."/>
        </authorList>
    </citation>
    <scope>NUCLEOTIDE SEQUENCE [LARGE SCALE GENOMIC DNA]</scope>
    <source>
        <strain evidence="1 2">NBRC 106135</strain>
    </source>
</reference>
<protein>
    <submittedName>
        <fullName evidence="1">Uncharacterized protein</fullName>
    </submittedName>
</protein>
<comment type="caution">
    <text evidence="1">The sequence shown here is derived from an EMBL/GenBank/DDBJ whole genome shotgun (WGS) entry which is preliminary data.</text>
</comment>
<organism evidence="1 2">
    <name type="scientific">Segetibacter aerophilus</name>
    <dbReference type="NCBI Taxonomy" id="670293"/>
    <lineage>
        <taxon>Bacteria</taxon>
        <taxon>Pseudomonadati</taxon>
        <taxon>Bacteroidota</taxon>
        <taxon>Chitinophagia</taxon>
        <taxon>Chitinophagales</taxon>
        <taxon>Chitinophagaceae</taxon>
        <taxon>Segetibacter</taxon>
    </lineage>
</organism>
<dbReference type="AlphaFoldDB" id="A0A512B990"/>
<keyword evidence="2" id="KW-1185">Reference proteome</keyword>
<dbReference type="Proteomes" id="UP000321513">
    <property type="component" value="Unassembled WGS sequence"/>
</dbReference>
<dbReference type="RefSeq" id="WP_147202586.1">
    <property type="nucleotide sequence ID" value="NZ_BJYT01000002.1"/>
</dbReference>
<evidence type="ECO:0000313" key="2">
    <source>
        <dbReference type="Proteomes" id="UP000321513"/>
    </source>
</evidence>
<evidence type="ECO:0000313" key="1">
    <source>
        <dbReference type="EMBL" id="GEO08530.1"/>
    </source>
</evidence>
<gene>
    <name evidence="1" type="ORF">SAE01_10260</name>
</gene>
<name>A0A512B990_9BACT</name>
<dbReference type="OrthoDB" id="678636at2"/>
<dbReference type="EMBL" id="BJYT01000002">
    <property type="protein sequence ID" value="GEO08530.1"/>
    <property type="molecule type" value="Genomic_DNA"/>
</dbReference>
<proteinExistence type="predicted"/>